<evidence type="ECO:0000256" key="1">
    <source>
        <dbReference type="SAM" id="MobiDB-lite"/>
    </source>
</evidence>
<name>F0ZZ94_DICPU</name>
<dbReference type="AlphaFoldDB" id="F0ZZ94"/>
<dbReference type="InterPro" id="IPR032675">
    <property type="entry name" value="LRR_dom_sf"/>
</dbReference>
<dbReference type="OMA" id="CENGIFW"/>
<evidence type="ECO:0000313" key="2">
    <source>
        <dbReference type="EMBL" id="EGC30727.1"/>
    </source>
</evidence>
<reference evidence="3" key="1">
    <citation type="journal article" date="2011" name="Genome Biol.">
        <title>Comparative genomics of the social amoebae Dictyostelium discoideum and Dictyostelium purpureum.</title>
        <authorList>
            <consortium name="US DOE Joint Genome Institute (JGI-PGF)"/>
            <person name="Sucgang R."/>
            <person name="Kuo A."/>
            <person name="Tian X."/>
            <person name="Salerno W."/>
            <person name="Parikh A."/>
            <person name="Feasley C.L."/>
            <person name="Dalin E."/>
            <person name="Tu H."/>
            <person name="Huang E."/>
            <person name="Barry K."/>
            <person name="Lindquist E."/>
            <person name="Shapiro H."/>
            <person name="Bruce D."/>
            <person name="Schmutz J."/>
            <person name="Salamov A."/>
            <person name="Fey P."/>
            <person name="Gaudet P."/>
            <person name="Anjard C."/>
            <person name="Babu M.M."/>
            <person name="Basu S."/>
            <person name="Bushmanova Y."/>
            <person name="van der Wel H."/>
            <person name="Katoh-Kurasawa M."/>
            <person name="Dinh C."/>
            <person name="Coutinho P.M."/>
            <person name="Saito T."/>
            <person name="Elias M."/>
            <person name="Schaap P."/>
            <person name="Kay R.R."/>
            <person name="Henrissat B."/>
            <person name="Eichinger L."/>
            <person name="Rivero F."/>
            <person name="Putnam N.H."/>
            <person name="West C.M."/>
            <person name="Loomis W.F."/>
            <person name="Chisholm R.L."/>
            <person name="Shaulsky G."/>
            <person name="Strassmann J.E."/>
            <person name="Queller D.C."/>
            <person name="Kuspa A."/>
            <person name="Grigoriev I.V."/>
        </authorList>
    </citation>
    <scope>NUCLEOTIDE SEQUENCE [LARGE SCALE GENOMIC DNA]</scope>
    <source>
        <strain evidence="3">QSDP1</strain>
    </source>
</reference>
<feature type="compositionally biased region" description="Low complexity" evidence="1">
    <location>
        <begin position="264"/>
        <end position="284"/>
    </location>
</feature>
<dbReference type="eggNOG" id="ENOG502RSTD">
    <property type="taxonomic scope" value="Eukaryota"/>
</dbReference>
<feature type="region of interest" description="Disordered" evidence="1">
    <location>
        <begin position="496"/>
        <end position="519"/>
    </location>
</feature>
<evidence type="ECO:0000313" key="3">
    <source>
        <dbReference type="Proteomes" id="UP000001064"/>
    </source>
</evidence>
<dbReference type="PRINTS" id="PR00019">
    <property type="entry name" value="LEURICHRPT"/>
</dbReference>
<dbReference type="InterPro" id="IPR001611">
    <property type="entry name" value="Leu-rich_rpt"/>
</dbReference>
<protein>
    <submittedName>
        <fullName evidence="2">Uncharacterized protein</fullName>
    </submittedName>
</protein>
<dbReference type="PANTHER" id="PTHR46282">
    <property type="entry name" value="LEUCINE-RICH MELANOCYTE DIFFERENTIATION-ASSOCIATED PROTEIN"/>
    <property type="match status" value="1"/>
</dbReference>
<dbReference type="STRING" id="5786.F0ZZ94"/>
<dbReference type="PANTHER" id="PTHR46282:SF3">
    <property type="entry name" value="LEUCINE-RICH REPEAT-CONTAINING PROTEIN"/>
    <property type="match status" value="1"/>
</dbReference>
<feature type="region of interest" description="Disordered" evidence="1">
    <location>
        <begin position="262"/>
        <end position="294"/>
    </location>
</feature>
<dbReference type="GeneID" id="10508766"/>
<dbReference type="SUPFAM" id="SSF52058">
    <property type="entry name" value="L domain-like"/>
    <property type="match status" value="1"/>
</dbReference>
<dbReference type="InParanoid" id="F0ZZ94"/>
<feature type="compositionally biased region" description="Low complexity" evidence="1">
    <location>
        <begin position="496"/>
        <end position="517"/>
    </location>
</feature>
<sequence length="781" mass="89175">MNNNNNNHIFNNINNYNMNNNNNTTVEELPKSINLKDLIKHLKKDIRNANLIANESIIENSLLDKEIRGNLFPILHKILLNTPKEIVSLKPHSTNKVNSNNSGNNSNSKSNSVSQGFLYLFDKSSSKLYLQDNIKWIKAKANVRMVIIDEQRGIYKLKTHKKDIGEPVLRRQTFNGICENGIFWRRYEYKLVRKELYNKVVLDDNNNHYSYNEDSNNGSDEEDTENSINERFIVQDWPIFVHYLTKPSSESIPNEQDSVKETITNNNSNKNSNNSSSNTNNSNTQPTPKKRDLSLNNIFGFLKKKKTDDNSNNNNNGFLDGTSPILQQHHNHFFNPSTPNIFIPNSPELSDTPNYLTDYSSIHSNVPNTSNNTPPISSERSSSNNILDENYILNFADNWTFSNLSSANLFPEIPNTVHNTISNDLNLQSLHQQQILATTTTTTTSTSSGTESSINIENLNNINNDLNNKNLNSNSITNNIDNNLITGINNENKNNDINNDNNNLNNENNNNNTNSNSPYIVSYSPDTSPALEQNKIICFVSGFKCFEKKTIMYTSFWAVFDGNLEILALPISKNVLEFTSPIYGEASICHFNIVCKENSSKRIIEQTPSVTFCFTPSDLSSKLKISFDRCKIQTPIAIIPKFRHSVKHLDLSNNSITNVDFLNGFYRLETLILHNNKLTEHIVFPILPTLQNLDLSSNKIMFPKPGSSNNIYTLFCFRLFQSAPSLLTLNLQNNEAYPLAPHHHYNYRIYIISKFQQLIKLDEQIVTEEERRHSDNIFDFN</sequence>
<dbReference type="Gene3D" id="3.80.10.10">
    <property type="entry name" value="Ribonuclease Inhibitor"/>
    <property type="match status" value="1"/>
</dbReference>
<organism evidence="2 3">
    <name type="scientific">Dictyostelium purpureum</name>
    <name type="common">Slime mold</name>
    <dbReference type="NCBI Taxonomy" id="5786"/>
    <lineage>
        <taxon>Eukaryota</taxon>
        <taxon>Amoebozoa</taxon>
        <taxon>Evosea</taxon>
        <taxon>Eumycetozoa</taxon>
        <taxon>Dictyostelia</taxon>
        <taxon>Dictyosteliales</taxon>
        <taxon>Dictyosteliaceae</taxon>
        <taxon>Dictyostelium</taxon>
    </lineage>
</organism>
<dbReference type="PROSITE" id="PS51450">
    <property type="entry name" value="LRR"/>
    <property type="match status" value="1"/>
</dbReference>
<gene>
    <name evidence="2" type="ORF">DICPUDRAFT_99447</name>
</gene>
<dbReference type="EMBL" id="GL871305">
    <property type="protein sequence ID" value="EGC30727.1"/>
    <property type="molecule type" value="Genomic_DNA"/>
</dbReference>
<keyword evidence="3" id="KW-1185">Reference proteome</keyword>
<dbReference type="FunCoup" id="F0ZZ94">
    <property type="interactions" value="70"/>
</dbReference>
<dbReference type="Proteomes" id="UP000001064">
    <property type="component" value="Unassembled WGS sequence"/>
</dbReference>
<dbReference type="VEuPathDB" id="AmoebaDB:DICPUDRAFT_99447"/>
<dbReference type="RefSeq" id="XP_003292738.1">
    <property type="nucleotide sequence ID" value="XM_003292690.1"/>
</dbReference>
<dbReference type="InterPro" id="IPR043313">
    <property type="entry name" value="LRMDA"/>
</dbReference>
<dbReference type="KEGG" id="dpp:DICPUDRAFT_99447"/>
<dbReference type="OrthoDB" id="10251250at2759"/>
<proteinExistence type="predicted"/>
<accession>F0ZZ94</accession>